<evidence type="ECO:0000313" key="6">
    <source>
        <dbReference type="Proteomes" id="UP001153709"/>
    </source>
</evidence>
<evidence type="ECO:0000256" key="3">
    <source>
        <dbReference type="SAM" id="SignalP"/>
    </source>
</evidence>
<dbReference type="InterPro" id="IPR001969">
    <property type="entry name" value="Aspartic_peptidase_AS"/>
</dbReference>
<feature type="signal peptide" evidence="3">
    <location>
        <begin position="1"/>
        <end position="15"/>
    </location>
</feature>
<evidence type="ECO:0000256" key="2">
    <source>
        <dbReference type="RuleBase" id="RU000454"/>
    </source>
</evidence>
<dbReference type="AlphaFoldDB" id="A0A9N9TFI6"/>
<protein>
    <recommendedName>
        <fullName evidence="4">Peptidase A1 domain-containing protein</fullName>
    </recommendedName>
</protein>
<keyword evidence="2" id="KW-0064">Aspartyl protease</keyword>
<accession>A0A9N9TFI6</accession>
<keyword evidence="2" id="KW-0378">Hydrolase</keyword>
<proteinExistence type="inferred from homology"/>
<keyword evidence="6" id="KW-1185">Reference proteome</keyword>
<evidence type="ECO:0000256" key="1">
    <source>
        <dbReference type="ARBA" id="ARBA00007447"/>
    </source>
</evidence>
<dbReference type="PROSITE" id="PS00141">
    <property type="entry name" value="ASP_PROTEASE"/>
    <property type="match status" value="1"/>
</dbReference>
<dbReference type="OrthoDB" id="771136at2759"/>
<dbReference type="Proteomes" id="UP001153709">
    <property type="component" value="Chromosome 9"/>
</dbReference>
<evidence type="ECO:0000313" key="5">
    <source>
        <dbReference type="EMBL" id="CAG9840530.1"/>
    </source>
</evidence>
<name>A0A9N9TFI6_DIABA</name>
<dbReference type="GO" id="GO:0004190">
    <property type="term" value="F:aspartic-type endopeptidase activity"/>
    <property type="evidence" value="ECO:0007669"/>
    <property type="project" value="UniProtKB-KW"/>
</dbReference>
<dbReference type="PANTHER" id="PTHR47966">
    <property type="entry name" value="BETA-SITE APP-CLEAVING ENZYME, ISOFORM A-RELATED"/>
    <property type="match status" value="1"/>
</dbReference>
<dbReference type="Pfam" id="PF00026">
    <property type="entry name" value="Asp"/>
    <property type="match status" value="1"/>
</dbReference>
<gene>
    <name evidence="5" type="ORF">DIABBA_LOCUS13165</name>
</gene>
<dbReference type="GO" id="GO:0006508">
    <property type="term" value="P:proteolysis"/>
    <property type="evidence" value="ECO:0007669"/>
    <property type="project" value="UniProtKB-KW"/>
</dbReference>
<keyword evidence="2" id="KW-0645">Protease</keyword>
<dbReference type="InterPro" id="IPR001461">
    <property type="entry name" value="Aspartic_peptidase_A1"/>
</dbReference>
<feature type="chain" id="PRO_5040438323" description="Peptidase A1 domain-containing protein" evidence="3">
    <location>
        <begin position="16"/>
        <end position="270"/>
    </location>
</feature>
<dbReference type="PANTHER" id="PTHR47966:SF51">
    <property type="entry name" value="BETA-SITE APP-CLEAVING ENZYME, ISOFORM A-RELATED"/>
    <property type="match status" value="1"/>
</dbReference>
<sequence>MKVFILITFLVAASPNWMDMSNGSLIRIPLKKQVNNEEQGLRDLVRSGLHRKFRKDGKVPLINMNNVGGILVKNQMFGETTKEIGNFPANWDGILGAANGDKGELLLGGSDPKYYKGEFTYVPVSKEGEWQVTADGISLGDQRLSSGECEVVVDTGTSIIYGPGQYIDIIRKKIEAKLVDCYANNETCYVIDCNTNLNDLPDLVFSFGGKQFNMPAKTYIIKENGLCIPTFEKQWEDYWLVGDTFLRTVYTEFDFEQKRIGFAKIADVNL</sequence>
<keyword evidence="3" id="KW-0732">Signal</keyword>
<dbReference type="PROSITE" id="PS51767">
    <property type="entry name" value="PEPTIDASE_A1"/>
    <property type="match status" value="1"/>
</dbReference>
<dbReference type="EMBL" id="OU898284">
    <property type="protein sequence ID" value="CAG9840530.1"/>
    <property type="molecule type" value="Genomic_DNA"/>
</dbReference>
<dbReference type="Gene3D" id="2.40.70.10">
    <property type="entry name" value="Acid Proteases"/>
    <property type="match status" value="1"/>
</dbReference>
<reference evidence="5" key="1">
    <citation type="submission" date="2022-01" db="EMBL/GenBank/DDBJ databases">
        <authorList>
            <person name="King R."/>
        </authorList>
    </citation>
    <scope>NUCLEOTIDE SEQUENCE</scope>
</reference>
<dbReference type="InterPro" id="IPR033121">
    <property type="entry name" value="PEPTIDASE_A1"/>
</dbReference>
<dbReference type="InterPro" id="IPR021109">
    <property type="entry name" value="Peptidase_aspartic_dom_sf"/>
</dbReference>
<dbReference type="SUPFAM" id="SSF50630">
    <property type="entry name" value="Acid proteases"/>
    <property type="match status" value="1"/>
</dbReference>
<comment type="similarity">
    <text evidence="1 2">Belongs to the peptidase A1 family.</text>
</comment>
<feature type="domain" description="Peptidase A1" evidence="4">
    <location>
        <begin position="1"/>
        <end position="263"/>
    </location>
</feature>
<evidence type="ECO:0000259" key="4">
    <source>
        <dbReference type="PROSITE" id="PS51767"/>
    </source>
</evidence>
<organism evidence="5 6">
    <name type="scientific">Diabrotica balteata</name>
    <name type="common">Banded cucumber beetle</name>
    <dbReference type="NCBI Taxonomy" id="107213"/>
    <lineage>
        <taxon>Eukaryota</taxon>
        <taxon>Metazoa</taxon>
        <taxon>Ecdysozoa</taxon>
        <taxon>Arthropoda</taxon>
        <taxon>Hexapoda</taxon>
        <taxon>Insecta</taxon>
        <taxon>Pterygota</taxon>
        <taxon>Neoptera</taxon>
        <taxon>Endopterygota</taxon>
        <taxon>Coleoptera</taxon>
        <taxon>Polyphaga</taxon>
        <taxon>Cucujiformia</taxon>
        <taxon>Chrysomeloidea</taxon>
        <taxon>Chrysomelidae</taxon>
        <taxon>Galerucinae</taxon>
        <taxon>Diabroticina</taxon>
        <taxon>Diabroticites</taxon>
        <taxon>Diabrotica</taxon>
    </lineage>
</organism>
<dbReference type="PRINTS" id="PR00792">
    <property type="entry name" value="PEPSIN"/>
</dbReference>